<dbReference type="PANTHER" id="PTHR24305">
    <property type="entry name" value="CYTOCHROME P450"/>
    <property type="match status" value="1"/>
</dbReference>
<dbReference type="Pfam" id="PF00067">
    <property type="entry name" value="p450"/>
    <property type="match status" value="1"/>
</dbReference>
<evidence type="ECO:0000256" key="8">
    <source>
        <dbReference type="PIRSR" id="PIRSR602401-1"/>
    </source>
</evidence>
<evidence type="ECO:0000256" key="5">
    <source>
        <dbReference type="ARBA" id="ARBA00023002"/>
    </source>
</evidence>
<keyword evidence="3 8" id="KW-0349">Heme</keyword>
<dbReference type="Proteomes" id="UP000016922">
    <property type="component" value="Unassembled WGS sequence"/>
</dbReference>
<dbReference type="CDD" id="cd11058">
    <property type="entry name" value="CYP60B-like"/>
    <property type="match status" value="1"/>
</dbReference>
<evidence type="ECO:0000256" key="4">
    <source>
        <dbReference type="ARBA" id="ARBA00022723"/>
    </source>
</evidence>
<dbReference type="InterPro" id="IPR050121">
    <property type="entry name" value="Cytochrome_P450_monoxygenase"/>
</dbReference>
<evidence type="ECO:0000256" key="9">
    <source>
        <dbReference type="RuleBase" id="RU000461"/>
    </source>
</evidence>
<keyword evidence="6 8" id="KW-0408">Iron</keyword>
<dbReference type="InterPro" id="IPR017972">
    <property type="entry name" value="Cyt_P450_CS"/>
</dbReference>
<keyword evidence="5 9" id="KW-0560">Oxidoreductase</keyword>
<proteinExistence type="inferred from homology"/>
<dbReference type="GeneID" id="19461595"/>
<comment type="cofactor">
    <cofactor evidence="1 8">
        <name>heme</name>
        <dbReference type="ChEBI" id="CHEBI:30413"/>
    </cofactor>
</comment>
<dbReference type="FunFam" id="1.10.630.10:FF:000047">
    <property type="entry name" value="Cytochrome P450 monooxygenase"/>
    <property type="match status" value="1"/>
</dbReference>
<organism evidence="10 11">
    <name type="scientific">Glarea lozoyensis (strain ATCC 20868 / MF5171)</name>
    <dbReference type="NCBI Taxonomy" id="1116229"/>
    <lineage>
        <taxon>Eukaryota</taxon>
        <taxon>Fungi</taxon>
        <taxon>Dikarya</taxon>
        <taxon>Ascomycota</taxon>
        <taxon>Pezizomycotina</taxon>
        <taxon>Leotiomycetes</taxon>
        <taxon>Helotiales</taxon>
        <taxon>Helotiaceae</taxon>
        <taxon>Glarea</taxon>
    </lineage>
</organism>
<dbReference type="PRINTS" id="PR00385">
    <property type="entry name" value="P450"/>
</dbReference>
<dbReference type="GO" id="GO:0004497">
    <property type="term" value="F:monooxygenase activity"/>
    <property type="evidence" value="ECO:0007669"/>
    <property type="project" value="UniProtKB-KW"/>
</dbReference>
<feature type="binding site" description="axial binding residue" evidence="8">
    <location>
        <position position="435"/>
    </location>
    <ligand>
        <name>heme</name>
        <dbReference type="ChEBI" id="CHEBI:30413"/>
    </ligand>
    <ligandPart>
        <name>Fe</name>
        <dbReference type="ChEBI" id="CHEBI:18248"/>
    </ligandPart>
</feature>
<dbReference type="GO" id="GO:0005506">
    <property type="term" value="F:iron ion binding"/>
    <property type="evidence" value="ECO:0007669"/>
    <property type="project" value="InterPro"/>
</dbReference>
<dbReference type="PANTHER" id="PTHR24305:SF199">
    <property type="entry name" value="P450, PUTATIVE (EUROFUNG)-RELATED"/>
    <property type="match status" value="1"/>
</dbReference>
<dbReference type="InterPro" id="IPR036396">
    <property type="entry name" value="Cyt_P450_sf"/>
</dbReference>
<dbReference type="OMA" id="DSKYHPW"/>
<dbReference type="eggNOG" id="KOG0156">
    <property type="taxonomic scope" value="Eukaryota"/>
</dbReference>
<dbReference type="GO" id="GO:0020037">
    <property type="term" value="F:heme binding"/>
    <property type="evidence" value="ECO:0007669"/>
    <property type="project" value="InterPro"/>
</dbReference>
<evidence type="ECO:0000313" key="11">
    <source>
        <dbReference type="Proteomes" id="UP000016922"/>
    </source>
</evidence>
<evidence type="ECO:0000256" key="1">
    <source>
        <dbReference type="ARBA" id="ARBA00001971"/>
    </source>
</evidence>
<evidence type="ECO:0000256" key="3">
    <source>
        <dbReference type="ARBA" id="ARBA00022617"/>
    </source>
</evidence>
<name>S3CLK8_GLAL2</name>
<dbReference type="RefSeq" id="XP_008085815.1">
    <property type="nucleotide sequence ID" value="XM_008087624.1"/>
</dbReference>
<dbReference type="Gene3D" id="1.10.630.10">
    <property type="entry name" value="Cytochrome P450"/>
    <property type="match status" value="1"/>
</dbReference>
<dbReference type="EMBL" id="KE145370">
    <property type="protein sequence ID" value="EPE26625.1"/>
    <property type="molecule type" value="Genomic_DNA"/>
</dbReference>
<evidence type="ECO:0000313" key="10">
    <source>
        <dbReference type="EMBL" id="EPE26625.1"/>
    </source>
</evidence>
<keyword evidence="7 9" id="KW-0503">Monooxygenase</keyword>
<protein>
    <submittedName>
        <fullName evidence="10">Cytochrome P450</fullName>
    </submittedName>
</protein>
<comment type="similarity">
    <text evidence="2 9">Belongs to the cytochrome P450 family.</text>
</comment>
<dbReference type="InterPro" id="IPR002401">
    <property type="entry name" value="Cyt_P450_E_grp-I"/>
</dbReference>
<dbReference type="STRING" id="1116229.S3CLK8"/>
<keyword evidence="4 8" id="KW-0479">Metal-binding</keyword>
<dbReference type="OrthoDB" id="1470350at2759"/>
<keyword evidence="11" id="KW-1185">Reference proteome</keyword>
<dbReference type="SUPFAM" id="SSF48264">
    <property type="entry name" value="Cytochrome P450"/>
    <property type="match status" value="1"/>
</dbReference>
<dbReference type="PRINTS" id="PR00463">
    <property type="entry name" value="EP450I"/>
</dbReference>
<dbReference type="PROSITE" id="PS00086">
    <property type="entry name" value="CYTOCHROME_P450"/>
    <property type="match status" value="1"/>
</dbReference>
<evidence type="ECO:0000256" key="2">
    <source>
        <dbReference type="ARBA" id="ARBA00010617"/>
    </source>
</evidence>
<dbReference type="AlphaFoldDB" id="S3CLK8"/>
<evidence type="ECO:0000256" key="6">
    <source>
        <dbReference type="ARBA" id="ARBA00023004"/>
    </source>
</evidence>
<gene>
    <name evidence="10" type="ORF">GLAREA_02538</name>
</gene>
<accession>S3CLK8</accession>
<sequence>MLLTDEDLLMRLGLAALLLSAYPIFKAIYNLYFHPLASFPGPSSWAASRLPYVFSLLTGTIVQDIEKLHRKYGPILRVAPNEVTFAHPDAWNDIFQDPLWWGRSPGRAESIISAEGNDHARIRKLISYGFTPRALRVQEPIVQKYVSLFIEKLSEQVQGQTTVKVDVVPWFNYYTFDLFGELGFGESFNCLQNSRYHPWITLVFNSVKAASFVTSTRFYPLIEFVLMKCIPASLKKTQEQHFQHIVDKVERRLNWEVQKPDIMSYIIEHNEKDKSMTLGEIQTLFSGLVTAGSETTATFLAGTVNHLVQNPMIMATLVSEIRQSFDKESDITFEAMSKLPYLTAVINEGLRLCPPVPVMLPRVVPEGGDTVCGLWMPEGTSISIQAWSLFRDPTLFHRADEYLPQRWLEAENPNSQYFQDRRDVVTPFSLGPRGCLGKDLAWAEIRLVLIKLLWTFDLTATTNLLKWENLRTFLLVEKKPVEVNIKHRSA</sequence>
<evidence type="ECO:0000256" key="7">
    <source>
        <dbReference type="ARBA" id="ARBA00023033"/>
    </source>
</evidence>
<dbReference type="GO" id="GO:0016705">
    <property type="term" value="F:oxidoreductase activity, acting on paired donors, with incorporation or reduction of molecular oxygen"/>
    <property type="evidence" value="ECO:0007669"/>
    <property type="project" value="InterPro"/>
</dbReference>
<reference evidence="10 11" key="1">
    <citation type="journal article" date="2013" name="BMC Genomics">
        <title>Genomics-driven discovery of the pneumocandin biosynthetic gene cluster in the fungus Glarea lozoyensis.</title>
        <authorList>
            <person name="Chen L."/>
            <person name="Yue Q."/>
            <person name="Zhang X."/>
            <person name="Xiang M."/>
            <person name="Wang C."/>
            <person name="Li S."/>
            <person name="Che Y."/>
            <person name="Ortiz-Lopez F.J."/>
            <person name="Bills G.F."/>
            <person name="Liu X."/>
            <person name="An Z."/>
        </authorList>
    </citation>
    <scope>NUCLEOTIDE SEQUENCE [LARGE SCALE GENOMIC DNA]</scope>
    <source>
        <strain evidence="11">ATCC 20868 / MF5171</strain>
    </source>
</reference>
<dbReference type="InterPro" id="IPR001128">
    <property type="entry name" value="Cyt_P450"/>
</dbReference>
<dbReference type="HOGENOM" id="CLU_001570_14_11_1"/>
<dbReference type="GO" id="GO:0009403">
    <property type="term" value="P:toxin biosynthetic process"/>
    <property type="evidence" value="ECO:0007669"/>
    <property type="project" value="UniProtKB-ARBA"/>
</dbReference>
<dbReference type="KEGG" id="glz:GLAREA_02538"/>